<proteinExistence type="predicted"/>
<organism evidence="3 6">
    <name type="scientific">Natronoglomus mannanivorans</name>
    <dbReference type="NCBI Taxonomy" id="2979990"/>
    <lineage>
        <taxon>Archaea</taxon>
        <taxon>Methanobacteriati</taxon>
        <taxon>Methanobacteriota</taxon>
        <taxon>Stenosarchaea group</taxon>
        <taxon>Halobacteria</taxon>
        <taxon>Halobacteriales</taxon>
        <taxon>Natrialbaceae</taxon>
        <taxon>Natronoglomus</taxon>
    </lineage>
</organism>
<keyword evidence="2" id="KW-0812">Transmembrane</keyword>
<dbReference type="Proteomes" id="UP001321018">
    <property type="component" value="Unassembled WGS sequence"/>
</dbReference>
<evidence type="ECO:0000313" key="5">
    <source>
        <dbReference type="Proteomes" id="UP001320972"/>
    </source>
</evidence>
<feature type="region of interest" description="Disordered" evidence="1">
    <location>
        <begin position="1"/>
        <end position="47"/>
    </location>
</feature>
<feature type="transmembrane region" description="Helical" evidence="2">
    <location>
        <begin position="110"/>
        <end position="131"/>
    </location>
</feature>
<feature type="transmembrane region" description="Helical" evidence="2">
    <location>
        <begin position="53"/>
        <end position="75"/>
    </location>
</feature>
<feature type="compositionally biased region" description="Low complexity" evidence="1">
    <location>
        <begin position="15"/>
        <end position="34"/>
    </location>
</feature>
<feature type="transmembrane region" description="Helical" evidence="2">
    <location>
        <begin position="143"/>
        <end position="168"/>
    </location>
</feature>
<feature type="compositionally biased region" description="Basic and acidic residues" evidence="1">
    <location>
        <begin position="1"/>
        <end position="14"/>
    </location>
</feature>
<evidence type="ECO:0000313" key="6">
    <source>
        <dbReference type="Proteomes" id="UP001321018"/>
    </source>
</evidence>
<feature type="transmembrane region" description="Helical" evidence="2">
    <location>
        <begin position="87"/>
        <end position="104"/>
    </location>
</feature>
<evidence type="ECO:0000256" key="2">
    <source>
        <dbReference type="SAM" id="Phobius"/>
    </source>
</evidence>
<keyword evidence="2" id="KW-1133">Transmembrane helix</keyword>
<keyword evidence="5" id="KW-1185">Reference proteome</keyword>
<accession>A0AAP2Z4J0</accession>
<dbReference type="RefSeq" id="WP_338006530.1">
    <property type="nucleotide sequence ID" value="NZ_JAOPKA010000041.1"/>
</dbReference>
<dbReference type="EMBL" id="JAOPKA010000041">
    <property type="protein sequence ID" value="MCU4744735.1"/>
    <property type="molecule type" value="Genomic_DNA"/>
</dbReference>
<sequence length="182" mass="18461">MASDDSGGRSRSDSGVDSDSSSGSDSRTGSGSDSTPEATPSLEAPSVEDTTGYGLTLTLIGGVLLALAYYGVLAIQGTHQLGQAMPEPFYGLALAVLFVLELLNSRHLGVLALARAIAFTAVYGALFVFAVEGGASLWANPDLALEGYAGVTVLAVALVVAALLYVGYLTVVESDRNRGAGG</sequence>
<keyword evidence="2" id="KW-0472">Membrane</keyword>
<dbReference type="Proteomes" id="UP001320972">
    <property type="component" value="Unassembled WGS sequence"/>
</dbReference>
<evidence type="ECO:0000256" key="1">
    <source>
        <dbReference type="SAM" id="MobiDB-lite"/>
    </source>
</evidence>
<name>A0AAP2Z4J0_9EURY</name>
<gene>
    <name evidence="4" type="ORF">OB955_18245</name>
    <name evidence="3" type="ORF">OB960_25545</name>
</gene>
<protein>
    <submittedName>
        <fullName evidence="3">Uncharacterized protein</fullName>
    </submittedName>
</protein>
<evidence type="ECO:0000313" key="4">
    <source>
        <dbReference type="EMBL" id="MCU4974663.1"/>
    </source>
</evidence>
<reference evidence="3 5" key="1">
    <citation type="submission" date="2022-09" db="EMBL/GenBank/DDBJ databases">
        <title>Enrichment on poylsaccharides allowed isolation of novel metabolic and taxonomic groups of Haloarchaea.</title>
        <authorList>
            <person name="Sorokin D.Y."/>
            <person name="Elcheninov A.G."/>
            <person name="Khizhniak T.V."/>
            <person name="Kolganova T.V."/>
            <person name="Kublanov I.V."/>
        </authorList>
    </citation>
    <scope>NUCLEOTIDE SEQUENCE</scope>
    <source>
        <strain evidence="4 5">AArc-m2/3/4</strain>
        <strain evidence="3">AArc-xg1-1</strain>
    </source>
</reference>
<evidence type="ECO:0000313" key="3">
    <source>
        <dbReference type="EMBL" id="MCU4744735.1"/>
    </source>
</evidence>
<dbReference type="EMBL" id="JAOPKB010000013">
    <property type="protein sequence ID" value="MCU4974663.1"/>
    <property type="molecule type" value="Genomic_DNA"/>
</dbReference>
<dbReference type="AlphaFoldDB" id="A0AAP2Z4J0"/>
<comment type="caution">
    <text evidence="3">The sequence shown here is derived from an EMBL/GenBank/DDBJ whole genome shotgun (WGS) entry which is preliminary data.</text>
</comment>